<feature type="transmembrane region" description="Helical" evidence="19">
    <location>
        <begin position="937"/>
        <end position="961"/>
    </location>
</feature>
<evidence type="ECO:0000256" key="14">
    <source>
        <dbReference type="ARBA" id="ARBA00072191"/>
    </source>
</evidence>
<feature type="domain" description="Inward rectifier potassium channel C-terminal" evidence="21">
    <location>
        <begin position="166"/>
        <end position="340"/>
    </location>
</feature>
<keyword evidence="7 19" id="KW-1133">Transmembrane helix</keyword>
<dbReference type="GO" id="GO:0034765">
    <property type="term" value="P:regulation of monoatomic ion transmembrane transport"/>
    <property type="evidence" value="ECO:0007669"/>
    <property type="project" value="TreeGrafter"/>
</dbReference>
<dbReference type="InterPro" id="IPR014756">
    <property type="entry name" value="Ig_E-set"/>
</dbReference>
<evidence type="ECO:0000256" key="15">
    <source>
        <dbReference type="ARBA" id="ARBA00076077"/>
    </source>
</evidence>
<keyword evidence="5 17" id="KW-0851">Voltage-gated channel</keyword>
<sequence length="1707" mass="195131">YKQSRFNARRIRKRVVFKHGDCNVVQANVAKRRRKYLQDIFTTLVDAQWRWTLLVFAFNFLGSWLLFAVIWWLISYTHGDLLEEHINGTEPWTPCVTQIYGFTSCFLFSVETQHTIGYGGRTTTEECPEAIFVMCLQSIGGVMIQAFMVGVVFAKLSRPKKRTQTLLFSRNAVISHRDGVPCLMFRVGDMRKSHIIEAHVRGQLIKHKVTKEGESLPFFQTELKVWVGGDGEEDKIFFIWPTMIVHKIDKNSPLYNMSATDLLRERFEIVVILEGVIESTGMTTQARSSYLPSEILWGHRFQSLITFKKESGEYEVDYALFNNTIEVDTPLCSAKQLDEYRAMSSNECVGEYSCSLYNASDRHPGLLVDHLRTGLFPSVRTHSSDTLCSMDSLSIDEHIVMKVPTSPIPVTVTAPDETTPLRNGSIHKATLPILENICRHPKNPTTEGNCNVVQKNVVKLHPKYLQDIVTTLIDSQWRWILLIFAFYFLVSWLLFAFVWWFISYTHGDLLEEHINGTKPWTPCITNIHGFTSSFLFSVETQHALEYAGRARTEECSETIFVLCLQNIGGVIVQGFMAGVIFAKLLRPKKRSQNLLFSKNAVIGRRGGVPCLMFRIGDLKKRHIIGSCIKAQFITYKIANENDNLSFSQTELKVSVDSDREEDKVFFIWPTSIVHRIDKSSPLYNISATDLLREQGVIESTGMTTQARSSYLPSEILWGHHFQSLITFKKESGEYEVDYTLFNSTIEADTPLCSAKQLDEYSDECVDGRERKSFLTTGQSFEQPEVVQTASFQYPKPPSLPQIGRKLFQLVKPRKNRERAIFKNGDCNVFHTRNSAHYLRYLHDLFTSLVDIKWRWCLMIFCLAYFVSWLFFALIWWLIMFTHGDLEDEHLPQNQAESNWTPCVLNIHNFTSCYLFSIETQYTIGYGVRTTTEECPEAIFMMSVQSIVATTIDAFFIGIVFAKMTRPMLRTQTILFSRNAVICVHEGDLCLMFRVGDMRKNPLIGASIRAQLIKNKKTKEGEVIKHYRTELTLTVDGCDNNIFFLWPMTVVHKIDEDSPLYHLSAKEMLQDKLEIVVILEGGVESTGQSIQARTSYVGSEILWGYKFEHIVDHLRKEDSYNINYAKFDNIYPVDTPLCSAAEFAEFNKTQDVAEPLQLPDSFSDDEEEMLRPPPPLPRIRNQQRPSQTYHSYGDRSLLEYTSIFCKPGAVEEPEEDEFGREAKFRIGGDSPLLVRSLQQNSAPRISSLARISTCNSSLTHVPSAALKHDGSRSLITTGKPYGNAELTPGIYYYQKTPTSPTPSRKSFRPGAVRKIRRRAVFKNGDCNILQSQISKRGIRFLQDIFTTLVDIQWRWTLIIFALAFFVSWLGFALIWWLIMFTHGDLEDEHLPMHQAESNWTPCVLNIHSFTSCYLFSIETQHTIGYGVRTTTEECPEAIFIMGVQSIAGMMIQAFMVGIVFAKMTRPKLRTQTLLFSRNAVICQREGHLCLIFRVGDMRKSHIIGASIRAQLIRSRKTKEGEVLSNYQTELNVSADGCDGNLFFIWPMTIVHQIDEDSPLYHLSASDMLQDKFEVVVILEGTVESTGQTTQARSSYLASEVLWGHRFEPVVAYNKDRQGYEVNYSKFDNTYPVDTPLCSGAELAEFYKLQDVPEPPKLPEPLIDDILRPPPPIPPPAPPAPRSNNQRRPSHHYVSYDEDDLVQLNSSYV</sequence>
<keyword evidence="2 17" id="KW-0813">Transport</keyword>
<feature type="region of interest" description="Disordered" evidence="18">
    <location>
        <begin position="1158"/>
        <end position="1188"/>
    </location>
</feature>
<evidence type="ECO:0000256" key="3">
    <source>
        <dbReference type="ARBA" id="ARBA00022538"/>
    </source>
</evidence>
<keyword evidence="6 17" id="KW-0630">Potassium</keyword>
<feature type="transmembrane region" description="Helical" evidence="19">
    <location>
        <begin position="559"/>
        <end position="582"/>
    </location>
</feature>
<evidence type="ECO:0000313" key="23">
    <source>
        <dbReference type="Proteomes" id="UP000292052"/>
    </source>
</evidence>
<keyword evidence="10 17" id="KW-0407">Ion channel</keyword>
<dbReference type="OrthoDB" id="273257at2759"/>
<feature type="compositionally biased region" description="Pro residues" evidence="18">
    <location>
        <begin position="1666"/>
        <end position="1679"/>
    </location>
</feature>
<comment type="similarity">
    <text evidence="12">Belongs to the inward rectifier-type potassium channel (TC 1.A.2.1) family. KCNJ9 subfamily.</text>
</comment>
<evidence type="ECO:0000256" key="6">
    <source>
        <dbReference type="ARBA" id="ARBA00022958"/>
    </source>
</evidence>
<dbReference type="STRING" id="1661398.A0A482VKU4"/>
<dbReference type="InterPro" id="IPR041647">
    <property type="entry name" value="IRK_C"/>
</dbReference>
<evidence type="ECO:0000259" key="20">
    <source>
        <dbReference type="Pfam" id="PF01007"/>
    </source>
</evidence>
<evidence type="ECO:0000256" key="9">
    <source>
        <dbReference type="ARBA" id="ARBA00023136"/>
    </source>
</evidence>
<evidence type="ECO:0000256" key="16">
    <source>
        <dbReference type="ARBA" id="ARBA00081071"/>
    </source>
</evidence>
<feature type="domain" description="Inward rectifier potassium channel C-terminal" evidence="21">
    <location>
        <begin position="973"/>
        <end position="1145"/>
    </location>
</feature>
<comment type="catalytic activity">
    <reaction evidence="11">
        <text>K(+)(in) = K(+)(out)</text>
        <dbReference type="Rhea" id="RHEA:29463"/>
        <dbReference type="ChEBI" id="CHEBI:29103"/>
    </reaction>
</comment>
<feature type="transmembrane region" description="Helical" evidence="19">
    <location>
        <begin position="51"/>
        <end position="74"/>
    </location>
</feature>
<name>A0A482VKU4_ASBVE</name>
<reference evidence="22 23" key="1">
    <citation type="submission" date="2017-03" db="EMBL/GenBank/DDBJ databases">
        <title>Genome of the blue death feigning beetle - Asbolus verrucosus.</title>
        <authorList>
            <person name="Rider S.D."/>
        </authorList>
    </citation>
    <scope>NUCLEOTIDE SEQUENCE [LARGE SCALE GENOMIC DNA]</scope>
    <source>
        <strain evidence="22">Butters</strain>
        <tissue evidence="22">Head and leg muscle</tissue>
    </source>
</reference>
<feature type="domain" description="Inward rectifier potassium channel C-terminal" evidence="21">
    <location>
        <begin position="594"/>
        <end position="760"/>
    </location>
</feature>
<evidence type="ECO:0000313" key="22">
    <source>
        <dbReference type="EMBL" id="RZC33395.1"/>
    </source>
</evidence>
<dbReference type="SUPFAM" id="SSF81296">
    <property type="entry name" value="E set domains"/>
    <property type="match status" value="4"/>
</dbReference>
<accession>A0A482VKU4</accession>
<evidence type="ECO:0000256" key="2">
    <source>
        <dbReference type="ARBA" id="ARBA00022448"/>
    </source>
</evidence>
<evidence type="ECO:0000256" key="8">
    <source>
        <dbReference type="ARBA" id="ARBA00023065"/>
    </source>
</evidence>
<dbReference type="Pfam" id="PF01007">
    <property type="entry name" value="IRK"/>
    <property type="match status" value="4"/>
</dbReference>
<keyword evidence="8 17" id="KW-0406">Ion transport</keyword>
<feature type="transmembrane region" description="Helical" evidence="19">
    <location>
        <begin position="1436"/>
        <end position="1460"/>
    </location>
</feature>
<dbReference type="FunFam" id="1.10.287.70:FF:000019">
    <property type="entry name" value="G protein-activated inward rectifier potassium channel 1"/>
    <property type="match status" value="1"/>
</dbReference>
<dbReference type="EMBL" id="QDEB01089205">
    <property type="protein sequence ID" value="RZC33395.1"/>
    <property type="molecule type" value="Genomic_DNA"/>
</dbReference>
<dbReference type="GO" id="GO:0034702">
    <property type="term" value="C:monoatomic ion channel complex"/>
    <property type="evidence" value="ECO:0007669"/>
    <property type="project" value="UniProtKB-KW"/>
</dbReference>
<comment type="caution">
    <text evidence="22">The sequence shown here is derived from an EMBL/GenBank/DDBJ whole genome shotgun (WGS) entry which is preliminary data.</text>
</comment>
<evidence type="ECO:0000256" key="5">
    <source>
        <dbReference type="ARBA" id="ARBA00022882"/>
    </source>
</evidence>
<dbReference type="InterPro" id="IPR013518">
    <property type="entry name" value="K_chnl_inward-rec_Kir_cyto"/>
</dbReference>
<feature type="transmembrane region" description="Helical" evidence="19">
    <location>
        <begin position="1354"/>
        <end position="1377"/>
    </location>
</feature>
<dbReference type="Gene3D" id="1.10.287.70">
    <property type="match status" value="4"/>
</dbReference>
<keyword evidence="3 17" id="KW-0633">Potassium transport</keyword>
<evidence type="ECO:0000256" key="17">
    <source>
        <dbReference type="RuleBase" id="RU003822"/>
    </source>
</evidence>
<feature type="domain" description="Potassium channel inwardly rectifying transmembrane" evidence="20">
    <location>
        <begin position="1319"/>
        <end position="1465"/>
    </location>
</feature>
<feature type="region of interest" description="Disordered" evidence="18">
    <location>
        <begin position="1650"/>
        <end position="1707"/>
    </location>
</feature>
<feature type="transmembrane region" description="Helical" evidence="19">
    <location>
        <begin position="130"/>
        <end position="154"/>
    </location>
</feature>
<evidence type="ECO:0000256" key="1">
    <source>
        <dbReference type="ARBA" id="ARBA00004141"/>
    </source>
</evidence>
<comment type="subcellular location">
    <subcellularLocation>
        <location evidence="1 17">Membrane</location>
        <topology evidence="1 17">Multi-pass membrane protein</topology>
    </subcellularLocation>
</comment>
<organism evidence="22 23">
    <name type="scientific">Asbolus verrucosus</name>
    <name type="common">Desert ironclad beetle</name>
    <dbReference type="NCBI Taxonomy" id="1661398"/>
    <lineage>
        <taxon>Eukaryota</taxon>
        <taxon>Metazoa</taxon>
        <taxon>Ecdysozoa</taxon>
        <taxon>Arthropoda</taxon>
        <taxon>Hexapoda</taxon>
        <taxon>Insecta</taxon>
        <taxon>Pterygota</taxon>
        <taxon>Neoptera</taxon>
        <taxon>Endopterygota</taxon>
        <taxon>Coleoptera</taxon>
        <taxon>Polyphaga</taxon>
        <taxon>Cucujiformia</taxon>
        <taxon>Tenebrionidae</taxon>
        <taxon>Pimeliinae</taxon>
        <taxon>Asbolus</taxon>
    </lineage>
</organism>
<evidence type="ECO:0000256" key="12">
    <source>
        <dbReference type="ARBA" id="ARBA00061604"/>
    </source>
</evidence>
<dbReference type="FunFam" id="2.60.40.1400:FF:000015">
    <property type="entry name" value="ATP-sensitive inward rectifier potassium channel 12-like Protein"/>
    <property type="match status" value="2"/>
</dbReference>
<dbReference type="Gene3D" id="2.60.40.1400">
    <property type="entry name" value="G protein-activated inward rectifier potassium channel 1"/>
    <property type="match status" value="4"/>
</dbReference>
<proteinExistence type="inferred from homology"/>
<feature type="non-terminal residue" evidence="22">
    <location>
        <position position="1"/>
    </location>
</feature>
<evidence type="ECO:0000259" key="21">
    <source>
        <dbReference type="Pfam" id="PF17655"/>
    </source>
</evidence>
<evidence type="ECO:0000256" key="19">
    <source>
        <dbReference type="SAM" id="Phobius"/>
    </source>
</evidence>
<gene>
    <name evidence="22" type="ORF">BDFB_000885</name>
</gene>
<protein>
    <recommendedName>
        <fullName evidence="14">G protein-activated inward rectifier potassium channel 3</fullName>
    </recommendedName>
    <alternativeName>
        <fullName evidence="16">Inward rectifier K(+) channel Kir3.3</fullName>
    </alternativeName>
    <alternativeName>
        <fullName evidence="15">Potassium channel, inwardly rectifying subfamily J member 9</fullName>
    </alternativeName>
</protein>
<dbReference type="Pfam" id="PF17655">
    <property type="entry name" value="IRK_C"/>
    <property type="match status" value="4"/>
</dbReference>
<keyword evidence="4 17" id="KW-0812">Transmembrane</keyword>
<feature type="domain" description="Potassium channel inwardly rectifying transmembrane" evidence="20">
    <location>
        <begin position="447"/>
        <end position="587"/>
    </location>
</feature>
<evidence type="ECO:0000256" key="11">
    <source>
        <dbReference type="ARBA" id="ARBA00034430"/>
    </source>
</evidence>
<feature type="non-terminal residue" evidence="22">
    <location>
        <position position="1707"/>
    </location>
</feature>
<dbReference type="PRINTS" id="PR01320">
    <property type="entry name" value="KIRCHANNEL"/>
</dbReference>
<feature type="transmembrane region" description="Helical" evidence="19">
    <location>
        <begin position="855"/>
        <end position="878"/>
    </location>
</feature>
<keyword evidence="23" id="KW-1185">Reference proteome</keyword>
<feature type="domain" description="Potassium channel inwardly rectifying transmembrane" evidence="20">
    <location>
        <begin position="17"/>
        <end position="159"/>
    </location>
</feature>
<dbReference type="FunFam" id="1.10.287.70:FF:000078">
    <property type="entry name" value="Putative Inward rectifier potassium channel"/>
    <property type="match status" value="3"/>
</dbReference>
<dbReference type="GO" id="GO:0005886">
    <property type="term" value="C:plasma membrane"/>
    <property type="evidence" value="ECO:0007669"/>
    <property type="project" value="TreeGrafter"/>
</dbReference>
<feature type="domain" description="Potassium channel inwardly rectifying transmembrane" evidence="20">
    <location>
        <begin position="821"/>
        <end position="966"/>
    </location>
</feature>
<evidence type="ECO:0000256" key="7">
    <source>
        <dbReference type="ARBA" id="ARBA00022989"/>
    </source>
</evidence>
<evidence type="ECO:0000256" key="4">
    <source>
        <dbReference type="ARBA" id="ARBA00022692"/>
    </source>
</evidence>
<feature type="transmembrane region" description="Helical" evidence="19">
    <location>
        <begin position="479"/>
        <end position="502"/>
    </location>
</feature>
<dbReference type="GO" id="GO:0005242">
    <property type="term" value="F:inward rectifier potassium channel activity"/>
    <property type="evidence" value="ECO:0007669"/>
    <property type="project" value="InterPro"/>
</dbReference>
<comment type="subunit">
    <text evidence="13">Associates with KCNJ3/GIRK1 to form a G-protein-activated heteromultimer pore-forming unit. Interacts (via PDZ-binding motif) with SNX27 (via PDZ domain); the interaction is required when endocytosed to prevent degradation in lysosomes and promote recycling to the plasma membrane.</text>
</comment>
<keyword evidence="9 19" id="KW-0472">Membrane</keyword>
<feature type="domain" description="Inward rectifier potassium channel C-terminal" evidence="21">
    <location>
        <begin position="1472"/>
        <end position="1643"/>
    </location>
</feature>
<dbReference type="FunFam" id="2.60.40.1400:FF:000001">
    <property type="entry name" value="G protein-activated inward rectifier potassium channel 2"/>
    <property type="match status" value="1"/>
</dbReference>
<evidence type="ECO:0000256" key="18">
    <source>
        <dbReference type="SAM" id="MobiDB-lite"/>
    </source>
</evidence>
<dbReference type="Proteomes" id="UP000292052">
    <property type="component" value="Unassembled WGS sequence"/>
</dbReference>
<dbReference type="InterPro" id="IPR040445">
    <property type="entry name" value="Kir_TM"/>
</dbReference>
<dbReference type="PANTHER" id="PTHR11767">
    <property type="entry name" value="INWARD RECTIFIER POTASSIUM CHANNEL"/>
    <property type="match status" value="1"/>
</dbReference>
<dbReference type="SUPFAM" id="SSF81324">
    <property type="entry name" value="Voltage-gated potassium channels"/>
    <property type="match status" value="4"/>
</dbReference>
<evidence type="ECO:0000256" key="10">
    <source>
        <dbReference type="ARBA" id="ARBA00023303"/>
    </source>
</evidence>
<dbReference type="PANTHER" id="PTHR11767:SF102">
    <property type="entry name" value="INWARDLY RECTIFYING POTASSIUM CHANNEL 1, ISOFORM F"/>
    <property type="match status" value="1"/>
</dbReference>
<dbReference type="InterPro" id="IPR016449">
    <property type="entry name" value="K_chnl_inward-rec_Kir"/>
</dbReference>
<dbReference type="GO" id="GO:1990573">
    <property type="term" value="P:potassium ion import across plasma membrane"/>
    <property type="evidence" value="ECO:0007669"/>
    <property type="project" value="TreeGrafter"/>
</dbReference>
<evidence type="ECO:0000256" key="13">
    <source>
        <dbReference type="ARBA" id="ARBA00062687"/>
    </source>
</evidence>